<reference evidence="3" key="1">
    <citation type="submission" date="2020-06" db="EMBL/GenBank/DDBJ databases">
        <title>Unique genomic features of the anaerobic methanotrophic archaea.</title>
        <authorList>
            <person name="Chadwick G.L."/>
            <person name="Skennerton C.T."/>
            <person name="Laso-Perez R."/>
            <person name="Leu A.O."/>
            <person name="Speth D.R."/>
            <person name="Yu H."/>
            <person name="Morgan-Lang C."/>
            <person name="Hatzenpichler R."/>
            <person name="Goudeau D."/>
            <person name="Malmstrom R."/>
            <person name="Brazelton W.J."/>
            <person name="Woyke T."/>
            <person name="Hallam S.J."/>
            <person name="Tyson G.W."/>
            <person name="Wegener G."/>
            <person name="Boetius A."/>
            <person name="Orphan V."/>
        </authorList>
    </citation>
    <scope>NUCLEOTIDE SEQUENCE</scope>
</reference>
<proteinExistence type="predicted"/>
<keyword evidence="1" id="KW-0812">Transmembrane</keyword>
<feature type="domain" description="PEF-CTERM protein sorting" evidence="2">
    <location>
        <begin position="150"/>
        <end position="174"/>
    </location>
</feature>
<accession>A0A7G9YZ53</accession>
<evidence type="ECO:0000256" key="1">
    <source>
        <dbReference type="SAM" id="Phobius"/>
    </source>
</evidence>
<protein>
    <recommendedName>
        <fullName evidence="2">PEF-CTERM protein sorting domain-containing protein</fullName>
    </recommendedName>
</protein>
<dbReference type="AlphaFoldDB" id="A0A7G9YZ53"/>
<dbReference type="Pfam" id="PF26596">
    <property type="entry name" value="PEF-CTERM_ARCH"/>
    <property type="match status" value="1"/>
</dbReference>
<name>A0A7G9YZ53_9EURY</name>
<gene>
    <name evidence="3" type="ORF">OJOIIACA_00011</name>
</gene>
<sequence>MKKIVIIAVALGIAMFCQPVLASPGISVSIEVIDQITGGADLSAEYNVKVESITTVSEDVVLTIRPAEASELLAGEQPADISWFDWTSQSFSLAAGATVEFPLYASLPAGVSMGNYRFVAEGSATVPGMPWLPAEDSDSKEIVVVTEETIPEFSTIAIPVAAIFGLLLLIRRRKQK</sequence>
<feature type="transmembrane region" description="Helical" evidence="1">
    <location>
        <begin position="153"/>
        <end position="170"/>
    </location>
</feature>
<dbReference type="EMBL" id="MT631536">
    <property type="protein sequence ID" value="QNO53287.1"/>
    <property type="molecule type" value="Genomic_DNA"/>
</dbReference>
<organism evidence="3">
    <name type="scientific">Candidatus Methanophagaceae archaeon ANME-1 ERB6</name>
    <dbReference type="NCBI Taxonomy" id="2759912"/>
    <lineage>
        <taxon>Archaea</taxon>
        <taxon>Methanobacteriati</taxon>
        <taxon>Methanobacteriota</taxon>
        <taxon>Stenosarchaea group</taxon>
        <taxon>Methanomicrobia</taxon>
        <taxon>Candidatus Methanophagales</taxon>
        <taxon>Candidatus Methanophagaceae</taxon>
    </lineage>
</organism>
<dbReference type="NCBIfam" id="TIGR03024">
    <property type="entry name" value="arch_PEF_CTERM"/>
    <property type="match status" value="1"/>
</dbReference>
<evidence type="ECO:0000313" key="3">
    <source>
        <dbReference type="EMBL" id="QNO53287.1"/>
    </source>
</evidence>
<keyword evidence="1" id="KW-0472">Membrane</keyword>
<keyword evidence="1" id="KW-1133">Transmembrane helix</keyword>
<dbReference type="InterPro" id="IPR017474">
    <property type="entry name" value="PEF_CTERM_C"/>
</dbReference>
<evidence type="ECO:0000259" key="2">
    <source>
        <dbReference type="Pfam" id="PF26596"/>
    </source>
</evidence>